<feature type="compositionally biased region" description="Polar residues" evidence="8">
    <location>
        <begin position="1"/>
        <end position="17"/>
    </location>
</feature>
<evidence type="ECO:0000256" key="7">
    <source>
        <dbReference type="PROSITE-ProRule" id="PRU00175"/>
    </source>
</evidence>
<dbReference type="SUPFAM" id="SSF57850">
    <property type="entry name" value="RING/U-box"/>
    <property type="match status" value="1"/>
</dbReference>
<sequence length="664" mass="75954">MTSENASLSATAISKSQEQLERKSRWASKRERERNKSRFEISQRIQRIVDGVNGEKKVDRDTIKHDEKLWTDTEMKELQAKYIKAIETGSSSTFSLRNLRSHHDIISQPVPIDILDRQRFKEICTSRFGVDYANIILRYLSSLEDGGKGHITMIEYAALIGEYDTIKGLVLGGFIIDNIELVNVSRNYEQVEHVIKLVCQKFHIDKIPLTLTAYLVKSVMEMRMQGWSHSHFSKSCTICSEKCEHLLCFSKNCNHSFCELCCWEDLLRNLHARHPGDVVLCPICSDPYTPEIDENKIQISEIPDLSPSKKKILSLERYESLPDDSNALKALRGNSKITRKKFKNKRNAIHTTWHDAIIPTLGSSKEVRRDKFLRSIESGNLLSVSCCLEAGVDVDMTNEYSQTALYIACWRGHLDIINKLLDWGADPKIQANGGMSCWNAAQRHGIETSELLLEKNVTLREYLDIDKFCSNDCTAKMLIETKSDHEGAGSFIIEECLNKQVLQNLYKVFQSIPVHISEKELKQKKSKPCSKRSYFCDSEGTFIEELSEIVRHSSDQIKDAYFFPHMRFLNYDQPTGWLAPHTDLPRTDIVSGIRSTHTFILYMTDCDEGGETALLVDQKSCEVLTKVNPRRGRLFLFPHECPHEGCETVTQKILLRGEASVIFH</sequence>
<dbReference type="SMART" id="SM00248">
    <property type="entry name" value="ANK"/>
    <property type="match status" value="2"/>
</dbReference>
<evidence type="ECO:0000256" key="5">
    <source>
        <dbReference type="ARBA" id="ARBA00023043"/>
    </source>
</evidence>
<keyword evidence="11" id="KW-1185">Reference proteome</keyword>
<dbReference type="InterPro" id="IPR044862">
    <property type="entry name" value="Pro_4_hyd_alph_FE2OG_OXY"/>
</dbReference>
<evidence type="ECO:0000256" key="3">
    <source>
        <dbReference type="ARBA" id="ARBA00022964"/>
    </source>
</evidence>
<dbReference type="AlphaFoldDB" id="A0AAD3CU21"/>
<dbReference type="InterPro" id="IPR001841">
    <property type="entry name" value="Znf_RING"/>
</dbReference>
<dbReference type="GO" id="GO:0000151">
    <property type="term" value="C:ubiquitin ligase complex"/>
    <property type="evidence" value="ECO:0007669"/>
    <property type="project" value="TreeGrafter"/>
</dbReference>
<dbReference type="PROSITE" id="PS50088">
    <property type="entry name" value="ANK_REPEAT"/>
    <property type="match status" value="1"/>
</dbReference>
<protein>
    <recommendedName>
        <fullName evidence="9">RING-type domain-containing protein</fullName>
    </recommendedName>
</protein>
<keyword evidence="7" id="KW-0479">Metal-binding</keyword>
<reference evidence="10 11" key="1">
    <citation type="journal article" date="2021" name="Sci. Rep.">
        <title>The genome of the diatom Chaetoceros tenuissimus carries an ancient integrated fragment of an extant virus.</title>
        <authorList>
            <person name="Hongo Y."/>
            <person name="Kimura K."/>
            <person name="Takaki Y."/>
            <person name="Yoshida Y."/>
            <person name="Baba S."/>
            <person name="Kobayashi G."/>
            <person name="Nagasaki K."/>
            <person name="Hano T."/>
            <person name="Tomaru Y."/>
        </authorList>
    </citation>
    <scope>NUCLEOTIDE SEQUENCE [LARGE SCALE GENOMIC DNA]</scope>
    <source>
        <strain evidence="10 11">NIES-3715</strain>
    </source>
</reference>
<comment type="cofactor">
    <cofactor evidence="1">
        <name>L-ascorbate</name>
        <dbReference type="ChEBI" id="CHEBI:38290"/>
    </cofactor>
</comment>
<dbReference type="Pfam" id="PF13637">
    <property type="entry name" value="Ank_4"/>
    <property type="match status" value="1"/>
</dbReference>
<keyword evidence="7" id="KW-0863">Zinc-finger</keyword>
<evidence type="ECO:0000256" key="6">
    <source>
        <dbReference type="PROSITE-ProRule" id="PRU00023"/>
    </source>
</evidence>
<comment type="caution">
    <text evidence="10">The sequence shown here is derived from an EMBL/GenBank/DDBJ whole genome shotgun (WGS) entry which is preliminary data.</text>
</comment>
<proteinExistence type="predicted"/>
<dbReference type="PROSITE" id="PS50297">
    <property type="entry name" value="ANK_REP_REGION"/>
    <property type="match status" value="1"/>
</dbReference>
<dbReference type="Proteomes" id="UP001054902">
    <property type="component" value="Unassembled WGS sequence"/>
</dbReference>
<evidence type="ECO:0000259" key="9">
    <source>
        <dbReference type="PROSITE" id="PS50089"/>
    </source>
</evidence>
<evidence type="ECO:0000256" key="8">
    <source>
        <dbReference type="SAM" id="MobiDB-lite"/>
    </source>
</evidence>
<dbReference type="GO" id="GO:0006511">
    <property type="term" value="P:ubiquitin-dependent protein catabolic process"/>
    <property type="evidence" value="ECO:0007669"/>
    <property type="project" value="TreeGrafter"/>
</dbReference>
<keyword evidence="3" id="KW-0223">Dioxygenase</keyword>
<feature type="compositionally biased region" description="Basic and acidic residues" evidence="8">
    <location>
        <begin position="18"/>
        <end position="38"/>
    </location>
</feature>
<dbReference type="GO" id="GO:0051213">
    <property type="term" value="F:dioxygenase activity"/>
    <property type="evidence" value="ECO:0007669"/>
    <property type="project" value="UniProtKB-KW"/>
</dbReference>
<dbReference type="InterPro" id="IPR006620">
    <property type="entry name" value="Pro_4_hyd_alph"/>
</dbReference>
<accession>A0AAD3CU21</accession>
<dbReference type="PANTHER" id="PTHR24173">
    <property type="entry name" value="ANKYRIN REPEAT CONTAINING"/>
    <property type="match status" value="1"/>
</dbReference>
<dbReference type="EMBL" id="BLLK01000045">
    <property type="protein sequence ID" value="GFH51055.1"/>
    <property type="molecule type" value="Genomic_DNA"/>
</dbReference>
<name>A0AAD3CU21_9STRA</name>
<evidence type="ECO:0000313" key="10">
    <source>
        <dbReference type="EMBL" id="GFH51055.1"/>
    </source>
</evidence>
<organism evidence="10 11">
    <name type="scientific">Chaetoceros tenuissimus</name>
    <dbReference type="NCBI Taxonomy" id="426638"/>
    <lineage>
        <taxon>Eukaryota</taxon>
        <taxon>Sar</taxon>
        <taxon>Stramenopiles</taxon>
        <taxon>Ochrophyta</taxon>
        <taxon>Bacillariophyta</taxon>
        <taxon>Coscinodiscophyceae</taxon>
        <taxon>Chaetocerotophycidae</taxon>
        <taxon>Chaetocerotales</taxon>
        <taxon>Chaetocerotaceae</taxon>
        <taxon>Chaetoceros</taxon>
    </lineage>
</organism>
<dbReference type="PROSITE" id="PS50089">
    <property type="entry name" value="ZF_RING_2"/>
    <property type="match status" value="1"/>
</dbReference>
<feature type="region of interest" description="Disordered" evidence="8">
    <location>
        <begin position="1"/>
        <end position="38"/>
    </location>
</feature>
<dbReference type="SMART" id="SM00702">
    <property type="entry name" value="P4Hc"/>
    <property type="match status" value="1"/>
</dbReference>
<dbReference type="GO" id="GO:0008270">
    <property type="term" value="F:zinc ion binding"/>
    <property type="evidence" value="ECO:0007669"/>
    <property type="project" value="UniProtKB-KW"/>
</dbReference>
<evidence type="ECO:0000313" key="11">
    <source>
        <dbReference type="Proteomes" id="UP001054902"/>
    </source>
</evidence>
<dbReference type="PANTHER" id="PTHR24173:SF27">
    <property type="entry name" value="ANKYRIN REPEAT AND SOCS BOX PROTEIN 1"/>
    <property type="match status" value="1"/>
</dbReference>
<dbReference type="Gene3D" id="1.25.40.20">
    <property type="entry name" value="Ankyrin repeat-containing domain"/>
    <property type="match status" value="1"/>
</dbReference>
<dbReference type="GO" id="GO:0005506">
    <property type="term" value="F:iron ion binding"/>
    <property type="evidence" value="ECO:0007669"/>
    <property type="project" value="InterPro"/>
</dbReference>
<keyword evidence="4" id="KW-0560">Oxidoreductase</keyword>
<dbReference type="InterPro" id="IPR036770">
    <property type="entry name" value="Ankyrin_rpt-contain_sf"/>
</dbReference>
<evidence type="ECO:0000256" key="4">
    <source>
        <dbReference type="ARBA" id="ARBA00023002"/>
    </source>
</evidence>
<keyword evidence="5 6" id="KW-0040">ANK repeat</keyword>
<keyword evidence="2" id="KW-0677">Repeat</keyword>
<evidence type="ECO:0000256" key="1">
    <source>
        <dbReference type="ARBA" id="ARBA00001961"/>
    </source>
</evidence>
<feature type="repeat" description="ANK" evidence="6">
    <location>
        <begin position="400"/>
        <end position="432"/>
    </location>
</feature>
<dbReference type="GO" id="GO:0016705">
    <property type="term" value="F:oxidoreductase activity, acting on paired donors, with incorporation or reduction of molecular oxygen"/>
    <property type="evidence" value="ECO:0007669"/>
    <property type="project" value="InterPro"/>
</dbReference>
<gene>
    <name evidence="10" type="ORF">CTEN210_07531</name>
</gene>
<dbReference type="GO" id="GO:0031418">
    <property type="term" value="F:L-ascorbic acid binding"/>
    <property type="evidence" value="ECO:0007669"/>
    <property type="project" value="InterPro"/>
</dbReference>
<dbReference type="InterPro" id="IPR002110">
    <property type="entry name" value="Ankyrin_rpt"/>
</dbReference>
<keyword evidence="7" id="KW-0862">Zinc</keyword>
<dbReference type="SUPFAM" id="SSF48403">
    <property type="entry name" value="Ankyrin repeat"/>
    <property type="match status" value="1"/>
</dbReference>
<dbReference type="Pfam" id="PF13640">
    <property type="entry name" value="2OG-FeII_Oxy_3"/>
    <property type="match status" value="1"/>
</dbReference>
<evidence type="ECO:0000256" key="2">
    <source>
        <dbReference type="ARBA" id="ARBA00022737"/>
    </source>
</evidence>
<feature type="domain" description="RING-type" evidence="9">
    <location>
        <begin position="236"/>
        <end position="285"/>
    </location>
</feature>
<dbReference type="Gene3D" id="2.60.120.620">
    <property type="entry name" value="q2cbj1_9rhob like domain"/>
    <property type="match status" value="1"/>
</dbReference>